<sequence length="105" mass="11707">MIKWFLSVLVLIFLPLSAYAVTGEDIFKSKGCSGCHSKSFDSFAPSLSTISKSYYNKKEDLKAFLRGNKPGLIKGEPKTMKGFINLTKKLNDSELEALVTYLLSF</sequence>
<feature type="chain" id="PRO_5014724392" description="Cytochrome c domain-containing protein" evidence="5">
    <location>
        <begin position="21"/>
        <end position="105"/>
    </location>
</feature>
<comment type="caution">
    <text evidence="7">The sequence shown here is derived from an EMBL/GenBank/DDBJ whole genome shotgun (WGS) entry which is preliminary data.</text>
</comment>
<dbReference type="Proteomes" id="UP000235731">
    <property type="component" value="Unassembled WGS sequence"/>
</dbReference>
<keyword evidence="1 4" id="KW-0349">Heme</keyword>
<gene>
    <name evidence="7" type="ORF">C0197_03895</name>
</gene>
<evidence type="ECO:0000256" key="4">
    <source>
        <dbReference type="PROSITE-ProRule" id="PRU00433"/>
    </source>
</evidence>
<accession>A0A2N7PJJ6</accession>
<reference evidence="7 8" key="1">
    <citation type="submission" date="2018-01" db="EMBL/GenBank/DDBJ databases">
        <title>Metagenomic assembled genomes from two thermal pools in the Uzon Caldera, Kamchatka, Russia.</title>
        <authorList>
            <person name="Wilkins L."/>
            <person name="Ettinger C."/>
        </authorList>
    </citation>
    <scope>NUCLEOTIDE SEQUENCE [LARGE SCALE GENOMIC DNA]</scope>
    <source>
        <strain evidence="7">ZAV-15</strain>
    </source>
</reference>
<dbReference type="PROSITE" id="PS51007">
    <property type="entry name" value="CYTC"/>
    <property type="match status" value="1"/>
</dbReference>
<feature type="domain" description="Cytochrome c" evidence="6">
    <location>
        <begin position="18"/>
        <end position="105"/>
    </location>
</feature>
<dbReference type="SUPFAM" id="SSF46626">
    <property type="entry name" value="Cytochrome c"/>
    <property type="match status" value="1"/>
</dbReference>
<name>A0A2N7PJJ6_9BACT</name>
<evidence type="ECO:0000259" key="6">
    <source>
        <dbReference type="PROSITE" id="PS51007"/>
    </source>
</evidence>
<evidence type="ECO:0000256" key="3">
    <source>
        <dbReference type="ARBA" id="ARBA00023004"/>
    </source>
</evidence>
<dbReference type="InterPro" id="IPR009056">
    <property type="entry name" value="Cyt_c-like_dom"/>
</dbReference>
<keyword evidence="3 4" id="KW-0408">Iron</keyword>
<organism evidence="7 8">
    <name type="scientific">Caldimicrobium thiodismutans</name>
    <dbReference type="NCBI Taxonomy" id="1653476"/>
    <lineage>
        <taxon>Bacteria</taxon>
        <taxon>Pseudomonadati</taxon>
        <taxon>Thermodesulfobacteriota</taxon>
        <taxon>Thermodesulfobacteria</taxon>
        <taxon>Thermodesulfobacteriales</taxon>
        <taxon>Thermodesulfobacteriaceae</taxon>
        <taxon>Caldimicrobium</taxon>
    </lineage>
</organism>
<feature type="signal peptide" evidence="5">
    <location>
        <begin position="1"/>
        <end position="20"/>
    </location>
</feature>
<dbReference type="GO" id="GO:0009055">
    <property type="term" value="F:electron transfer activity"/>
    <property type="evidence" value="ECO:0007669"/>
    <property type="project" value="InterPro"/>
</dbReference>
<proteinExistence type="predicted"/>
<dbReference type="InterPro" id="IPR036909">
    <property type="entry name" value="Cyt_c-like_dom_sf"/>
</dbReference>
<evidence type="ECO:0000256" key="5">
    <source>
        <dbReference type="SAM" id="SignalP"/>
    </source>
</evidence>
<evidence type="ECO:0000313" key="8">
    <source>
        <dbReference type="Proteomes" id="UP000235731"/>
    </source>
</evidence>
<dbReference type="Pfam" id="PF00034">
    <property type="entry name" value="Cytochrom_C"/>
    <property type="match status" value="1"/>
</dbReference>
<dbReference type="EMBL" id="PNIE01000053">
    <property type="protein sequence ID" value="PMP62818.1"/>
    <property type="molecule type" value="Genomic_DNA"/>
</dbReference>
<dbReference type="GO" id="GO:0046872">
    <property type="term" value="F:metal ion binding"/>
    <property type="evidence" value="ECO:0007669"/>
    <property type="project" value="UniProtKB-KW"/>
</dbReference>
<protein>
    <recommendedName>
        <fullName evidence="6">Cytochrome c domain-containing protein</fullName>
    </recommendedName>
</protein>
<evidence type="ECO:0000256" key="1">
    <source>
        <dbReference type="ARBA" id="ARBA00022617"/>
    </source>
</evidence>
<dbReference type="GO" id="GO:0020037">
    <property type="term" value="F:heme binding"/>
    <property type="evidence" value="ECO:0007669"/>
    <property type="project" value="InterPro"/>
</dbReference>
<dbReference type="AlphaFoldDB" id="A0A2N7PJJ6"/>
<keyword evidence="2 4" id="KW-0479">Metal-binding</keyword>
<dbReference type="Gene3D" id="1.10.760.10">
    <property type="entry name" value="Cytochrome c-like domain"/>
    <property type="match status" value="1"/>
</dbReference>
<evidence type="ECO:0000256" key="2">
    <source>
        <dbReference type="ARBA" id="ARBA00022723"/>
    </source>
</evidence>
<evidence type="ECO:0000313" key="7">
    <source>
        <dbReference type="EMBL" id="PMP62818.1"/>
    </source>
</evidence>
<keyword evidence="5" id="KW-0732">Signal</keyword>